<proteinExistence type="predicted"/>
<accession>A0A9W6YD83</accession>
<comment type="caution">
    <text evidence="2">The sequence shown here is derived from an EMBL/GenBank/DDBJ whole genome shotgun (WGS) entry which is preliminary data.</text>
</comment>
<dbReference type="AlphaFoldDB" id="A0A9W6YD83"/>
<feature type="region of interest" description="Disordered" evidence="1">
    <location>
        <begin position="243"/>
        <end position="268"/>
    </location>
</feature>
<dbReference type="EMBL" id="BSXW01012420">
    <property type="protein sequence ID" value="GMF64583.1"/>
    <property type="molecule type" value="Genomic_DNA"/>
</dbReference>
<protein>
    <submittedName>
        <fullName evidence="2">Unnamed protein product</fullName>
    </submittedName>
</protein>
<name>A0A9W6YD83_9STRA</name>
<organism evidence="2 3">
    <name type="scientific">Phytophthora lilii</name>
    <dbReference type="NCBI Taxonomy" id="2077276"/>
    <lineage>
        <taxon>Eukaryota</taxon>
        <taxon>Sar</taxon>
        <taxon>Stramenopiles</taxon>
        <taxon>Oomycota</taxon>
        <taxon>Peronosporomycetes</taxon>
        <taxon>Peronosporales</taxon>
        <taxon>Peronosporaceae</taxon>
        <taxon>Phytophthora</taxon>
    </lineage>
</organism>
<evidence type="ECO:0000313" key="3">
    <source>
        <dbReference type="Proteomes" id="UP001165083"/>
    </source>
</evidence>
<reference evidence="2" key="1">
    <citation type="submission" date="2023-04" db="EMBL/GenBank/DDBJ databases">
        <title>Phytophthora lilii NBRC 32176.</title>
        <authorList>
            <person name="Ichikawa N."/>
            <person name="Sato H."/>
            <person name="Tonouchi N."/>
        </authorList>
    </citation>
    <scope>NUCLEOTIDE SEQUENCE</scope>
    <source>
        <strain evidence="2">NBRC 32176</strain>
    </source>
</reference>
<keyword evidence="3" id="KW-1185">Reference proteome</keyword>
<feature type="compositionally biased region" description="Polar residues" evidence="1">
    <location>
        <begin position="243"/>
        <end position="262"/>
    </location>
</feature>
<dbReference type="Proteomes" id="UP001165083">
    <property type="component" value="Unassembled WGS sequence"/>
</dbReference>
<evidence type="ECO:0000313" key="2">
    <source>
        <dbReference type="EMBL" id="GMF64583.1"/>
    </source>
</evidence>
<dbReference type="OrthoDB" id="67883at2759"/>
<gene>
    <name evidence="2" type="ORF">Plil01_001736700</name>
</gene>
<sequence>MGGAVSELRGEIHTHVLIVQHYPMFLEPVLAAVQYFLHAAELGEGTNRDNPLEEISMDVVITDKRVFEEASTEVELLSENPAVTEALLHAVRSYRQLELAPDIDTFKRWYDPPWRKNKPFPRFVTVSPDEVPRFRIAVLRTSIRCLRLMMFCQDGKRQLEGSGGPAVLNQAVVDNPLDDFVKNDVKAIFSAVYGGDNAVRRIVISNVPIVVEMMKENHESAIVQLAGVRRICSLLADVQARQYSPSQSPTRTAQPISPNNQPEAGDSKSVDPVELERLALFAELDTFSVATLVMETLNRFDVDNYLSLYVHVCRFISFLVGQTGGIKGSIRLLFKAREMQRQNKADEKVEADRLAKIAKSPESAEWLGLMESKKAPPPPPIDASGLATSLASLAVVDFTPTEIGQQALWALDLLATLDFNVSMMKLHRLKYLLEEIRLDPDGKELGAVLILTRRLRLIRWDQGATHHSTGGRQRSRVSMIYDESADTAARASLSAAVSSGIIAWSKFALAVTFCRAWGIAPYKKR</sequence>
<evidence type="ECO:0000256" key="1">
    <source>
        <dbReference type="SAM" id="MobiDB-lite"/>
    </source>
</evidence>